<evidence type="ECO:0000313" key="4">
    <source>
        <dbReference type="RefSeq" id="XP_006818918.1"/>
    </source>
</evidence>
<feature type="domain" description="Death" evidence="2">
    <location>
        <begin position="493"/>
        <end position="566"/>
    </location>
</feature>
<dbReference type="RefSeq" id="XP_006818918.1">
    <property type="nucleotide sequence ID" value="XM_006818855.1"/>
</dbReference>
<keyword evidence="3" id="KW-1185">Reference proteome</keyword>
<evidence type="ECO:0000259" key="2">
    <source>
        <dbReference type="PROSITE" id="PS50017"/>
    </source>
</evidence>
<reference evidence="4" key="1">
    <citation type="submission" date="2025-08" db="UniProtKB">
        <authorList>
            <consortium name="RefSeq"/>
        </authorList>
    </citation>
    <scope>IDENTIFICATION</scope>
    <source>
        <tissue evidence="4">Testes</tissue>
    </source>
</reference>
<feature type="region of interest" description="Disordered" evidence="1">
    <location>
        <begin position="344"/>
        <end position="365"/>
    </location>
</feature>
<organism evidence="3 4">
    <name type="scientific">Saccoglossus kowalevskii</name>
    <name type="common">Acorn worm</name>
    <dbReference type="NCBI Taxonomy" id="10224"/>
    <lineage>
        <taxon>Eukaryota</taxon>
        <taxon>Metazoa</taxon>
        <taxon>Hemichordata</taxon>
        <taxon>Enteropneusta</taxon>
        <taxon>Harrimaniidae</taxon>
        <taxon>Saccoglossus</taxon>
    </lineage>
</organism>
<dbReference type="Gene3D" id="1.10.533.10">
    <property type="entry name" value="Death Domain, Fas"/>
    <property type="match status" value="1"/>
</dbReference>
<dbReference type="InterPro" id="IPR011029">
    <property type="entry name" value="DEATH-like_dom_sf"/>
</dbReference>
<dbReference type="Proteomes" id="UP000694865">
    <property type="component" value="Unplaced"/>
</dbReference>
<proteinExistence type="predicted"/>
<gene>
    <name evidence="4" type="primary">LOC102801087</name>
</gene>
<accession>A0ABM0MFX7</accession>
<dbReference type="GeneID" id="102801087"/>
<dbReference type="CDD" id="cd01670">
    <property type="entry name" value="Death"/>
    <property type="match status" value="1"/>
</dbReference>
<sequence>MCTSTVVSVNFVHELMRHVSPFRYYVLPAPERLCTSSGTWSNSFSDDGGILDSGSGIRIEVGKSKGHSCRKQSSRTIKAKLVDDVQHTNDHQVVMSPTVELKLTNFTGGDNITIHLPVSVKINGDTESQNNTEISVYCQTGSRHHLEEIERNLWQYEPEDSVISIRTMIRNPNKTLKMIFCAVVRTVRGQIYKYIQLGVNVRLYGPQHIQKNMTLHSIFTFKSVFLATDLDNVPHPVSPAALIPWRDLHFYIKRPQVMRLQLAIQGESKHFWEYPKKLKAISMDEMRSPHPVITRDIPLSYRVDSTKMEPFNLTLTMELDEESHDLSCTTPTIGLTTPLNVFEETQPATEQRRSSFSKNSSRRHDEHKLYSSRLHEKCAVCHPEVRVPATILKAKKDSTERENLLSFKKGDLIAEISSPHLRAWRAGKHHKWDVGCTQNGVFGFFAKDHTELFSGEGIVPYCITGNILNFVAMVCRQLSDYDNHAIKAQFRKLGSKWKELAWASEMETTEIDAIVENDPHNVTVQAYRLADRILSVEGKVKYLSTIVSGLYKIGLPRMALNIVRDALLNTIAKATLPQYDAFYKTLDGVFAEGKSLSSSSHFYSYQSIDESESEMVKNSVEKLKSYFLSQGRHAIQVLECLKKALGHKDFKSAEFENCEFLTEKVMMIYFLETYLCSCKTEDLQIF</sequence>
<name>A0ABM0MFX7_SACKO</name>
<protein>
    <submittedName>
        <fullName evidence="4">Uncharacterized protein LOC102801087</fullName>
    </submittedName>
</protein>
<dbReference type="PROSITE" id="PS50017">
    <property type="entry name" value="DEATH_DOMAIN"/>
    <property type="match status" value="1"/>
</dbReference>
<dbReference type="SUPFAM" id="SSF47986">
    <property type="entry name" value="DEATH domain"/>
    <property type="match status" value="1"/>
</dbReference>
<evidence type="ECO:0000313" key="3">
    <source>
        <dbReference type="Proteomes" id="UP000694865"/>
    </source>
</evidence>
<evidence type="ECO:0000256" key="1">
    <source>
        <dbReference type="SAM" id="MobiDB-lite"/>
    </source>
</evidence>
<dbReference type="PANTHER" id="PTHR15603">
    <property type="entry name" value="SH3 DOMAIN-CONTAINING PROTEIN"/>
    <property type="match status" value="1"/>
</dbReference>
<dbReference type="InterPro" id="IPR000488">
    <property type="entry name" value="Death_dom"/>
</dbReference>
<dbReference type="PANTHER" id="PTHR15603:SF4">
    <property type="entry name" value="SH3 DOMAIN-BINDING PROTEIN 4-LIKE"/>
    <property type="match status" value="1"/>
</dbReference>